<dbReference type="InterPro" id="IPR058721">
    <property type="entry name" value="NTF2_3"/>
</dbReference>
<accession>A0AAE9DQ60</accession>
<evidence type="ECO:0000313" key="2">
    <source>
        <dbReference type="EMBL" id="ULU09765.1"/>
    </source>
</evidence>
<evidence type="ECO:0000313" key="3">
    <source>
        <dbReference type="Proteomes" id="UP000827892"/>
    </source>
</evidence>
<feature type="domain" description="NTF2-like" evidence="1">
    <location>
        <begin position="126"/>
        <end position="228"/>
    </location>
</feature>
<dbReference type="EMBL" id="CP090891">
    <property type="protein sequence ID" value="ULU09765.1"/>
    <property type="molecule type" value="Genomic_DNA"/>
</dbReference>
<name>A0AAE9DQ60_CAEBR</name>
<feature type="domain" description="NTF2-like" evidence="1">
    <location>
        <begin position="1"/>
        <end position="106"/>
    </location>
</feature>
<evidence type="ECO:0000259" key="1">
    <source>
        <dbReference type="Pfam" id="PF26530"/>
    </source>
</evidence>
<dbReference type="AlphaFoldDB" id="A0AAE9DQ60"/>
<organism evidence="2 3">
    <name type="scientific">Caenorhabditis briggsae</name>
    <dbReference type="NCBI Taxonomy" id="6238"/>
    <lineage>
        <taxon>Eukaryota</taxon>
        <taxon>Metazoa</taxon>
        <taxon>Ecdysozoa</taxon>
        <taxon>Nematoda</taxon>
        <taxon>Chromadorea</taxon>
        <taxon>Rhabditida</taxon>
        <taxon>Rhabditina</taxon>
        <taxon>Rhabditomorpha</taxon>
        <taxon>Rhabditoidea</taxon>
        <taxon>Rhabditidae</taxon>
        <taxon>Peloderinae</taxon>
        <taxon>Caenorhabditis</taxon>
    </lineage>
</organism>
<reference evidence="2 3" key="1">
    <citation type="submission" date="2022-05" db="EMBL/GenBank/DDBJ databases">
        <title>Chromosome-level reference genomes for two strains of Caenorhabditis briggsae: an improved platform for comparative genomics.</title>
        <authorList>
            <person name="Stevens L."/>
            <person name="Andersen E.C."/>
        </authorList>
    </citation>
    <scope>NUCLEOTIDE SEQUENCE [LARGE SCALE GENOMIC DNA]</scope>
    <source>
        <strain evidence="2">QX1410_ONT</strain>
        <tissue evidence="2">Whole-organism</tissue>
    </source>
</reference>
<dbReference type="Pfam" id="PF26530">
    <property type="entry name" value="NTF2_3"/>
    <property type="match status" value="2"/>
</dbReference>
<dbReference type="Proteomes" id="UP000827892">
    <property type="component" value="Chromosome I"/>
</dbReference>
<sequence>MIQKFLRRVDRSLKSRDVSNISGLFEPGFMFKKCQGNYDKNQTINLLTHPNFDPNRFLAIYKSVQSMGPSSIEFKAMVFGFRPNYIEATFSLNKKFQQLEWGVILEPQCKVLRTDPRYSVEEKGLRLITRFASALESRDASRIYGLFEEDFAFKGCKGIYNRGELTGLLFKIPAKQKLVFNLLSFWEYGSSNFFNVKINGIGNYERGVVFDMSNDSEEVSGGGILNCDQSHS</sequence>
<protein>
    <recommendedName>
        <fullName evidence="1">NTF2-like domain-containing protein</fullName>
    </recommendedName>
</protein>
<gene>
    <name evidence="2" type="ORF">L3Y34_014265</name>
</gene>
<dbReference type="PANTHER" id="PTHR33940:SF1">
    <property type="entry name" value="APOLIPOPHORIN-RELATED"/>
    <property type="match status" value="1"/>
</dbReference>
<dbReference type="PANTHER" id="PTHR33940">
    <property type="entry name" value="PROTEIN CBG13625"/>
    <property type="match status" value="1"/>
</dbReference>
<proteinExistence type="predicted"/>